<organism evidence="1 2">
    <name type="scientific">Sphingomonas sanguinis</name>
    <dbReference type="NCBI Taxonomy" id="33051"/>
    <lineage>
        <taxon>Bacteria</taxon>
        <taxon>Pseudomonadati</taxon>
        <taxon>Pseudomonadota</taxon>
        <taxon>Alphaproteobacteria</taxon>
        <taxon>Sphingomonadales</taxon>
        <taxon>Sphingomonadaceae</taxon>
        <taxon>Sphingomonas</taxon>
    </lineage>
</organism>
<reference evidence="1 2" key="1">
    <citation type="journal article" date="2016" name="Front. Microbiol.">
        <title>Genomic Resource of Rice Seed Associated Bacteria.</title>
        <authorList>
            <person name="Midha S."/>
            <person name="Bansal K."/>
            <person name="Sharma S."/>
            <person name="Kumar N."/>
            <person name="Patil P.P."/>
            <person name="Chaudhry V."/>
            <person name="Patil P.B."/>
        </authorList>
    </citation>
    <scope>NUCLEOTIDE SEQUENCE [LARGE SCALE GENOMIC DNA]</scope>
    <source>
        <strain evidence="1 2">NS319</strain>
    </source>
</reference>
<evidence type="ECO:0000313" key="1">
    <source>
        <dbReference type="EMBL" id="KTT68806.1"/>
    </source>
</evidence>
<proteinExistence type="predicted"/>
<dbReference type="RefSeq" id="WP_058733857.1">
    <property type="nucleotide sequence ID" value="NZ_LDTD01000086.1"/>
</dbReference>
<dbReference type="AlphaFoldDB" id="A0A147HVA8"/>
<accession>A0A147HVA8</accession>
<evidence type="ECO:0008006" key="3">
    <source>
        <dbReference type="Google" id="ProtNLM"/>
    </source>
</evidence>
<dbReference type="PATRIC" id="fig|33051.3.peg.3692"/>
<name>A0A147HVA8_9SPHN</name>
<sequence>MIAIAPMVATDALVIQRQASQRVQLGIERDMSVEEARDLAEGAGEAWTVRQDGRIVACLGLRETFPGAQAVAWAILSDRIGAAHLAVTRHARRRIAASPLARIEAIVREAVPAELAWAMLVGLQPAHIMRCFGQNSETHILCERIREGD</sequence>
<dbReference type="EMBL" id="LDTD01000086">
    <property type="protein sequence ID" value="KTT68806.1"/>
    <property type="molecule type" value="Genomic_DNA"/>
</dbReference>
<gene>
    <name evidence="1" type="ORF">NS319_12275</name>
</gene>
<dbReference type="Proteomes" id="UP000072867">
    <property type="component" value="Unassembled WGS sequence"/>
</dbReference>
<comment type="caution">
    <text evidence="1">The sequence shown here is derived from an EMBL/GenBank/DDBJ whole genome shotgun (WGS) entry which is preliminary data.</text>
</comment>
<evidence type="ECO:0000313" key="2">
    <source>
        <dbReference type="Proteomes" id="UP000072867"/>
    </source>
</evidence>
<protein>
    <recommendedName>
        <fullName evidence="3">N-acetyltransferase domain-containing protein</fullName>
    </recommendedName>
</protein>